<sequence length="182" mass="19816">MDRRAILKSLAATTAALPILTIAAKADTGNCETLACVSDSTAVRQFLSDFIAKEEPTLDHDALIKLMHQRGQACCRALKFRQDLIANSHGDVDKLVELMGKIVGPTNCRRTGNQVSLVYPVDKCVCGWSPQRPPNPDDPYCECSAANNQAIFESVSGKGVKVKVLESPRRGGKVCRFQIQLT</sequence>
<reference evidence="1" key="1">
    <citation type="submission" date="2023-03" db="EMBL/GenBank/DDBJ databases">
        <title>Edaphobacter sp.</title>
        <authorList>
            <person name="Huber K.J."/>
            <person name="Papendorf J."/>
            <person name="Pilke C."/>
            <person name="Bunk B."/>
            <person name="Sproeer C."/>
            <person name="Pester M."/>
        </authorList>
    </citation>
    <scope>NUCLEOTIDE SEQUENCE</scope>
    <source>
        <strain evidence="1">DSM 110680</strain>
    </source>
</reference>
<proteinExistence type="predicted"/>
<name>A0AAU7DR06_9BACT</name>
<evidence type="ECO:0000313" key="1">
    <source>
        <dbReference type="EMBL" id="XBH19653.1"/>
    </source>
</evidence>
<dbReference type="RefSeq" id="WP_348264873.1">
    <property type="nucleotide sequence ID" value="NZ_CP121196.1"/>
</dbReference>
<dbReference type="EMBL" id="CP121196">
    <property type="protein sequence ID" value="XBH19653.1"/>
    <property type="molecule type" value="Genomic_DNA"/>
</dbReference>
<organism evidence="1">
    <name type="scientific">Telmatobacter sp. DSM 110680</name>
    <dbReference type="NCBI Taxonomy" id="3036704"/>
    <lineage>
        <taxon>Bacteria</taxon>
        <taxon>Pseudomonadati</taxon>
        <taxon>Acidobacteriota</taxon>
        <taxon>Terriglobia</taxon>
        <taxon>Terriglobales</taxon>
        <taxon>Acidobacteriaceae</taxon>
        <taxon>Telmatobacter</taxon>
    </lineage>
</organism>
<accession>A0AAU7DR06</accession>
<gene>
    <name evidence="1" type="ORF">P8935_10115</name>
</gene>
<protein>
    <submittedName>
        <fullName evidence="1">Uncharacterized protein</fullName>
    </submittedName>
</protein>
<dbReference type="AlphaFoldDB" id="A0AAU7DR06"/>